<evidence type="ECO:0000256" key="4">
    <source>
        <dbReference type="ARBA" id="ARBA00022840"/>
    </source>
</evidence>
<dbReference type="InterPro" id="IPR013815">
    <property type="entry name" value="ATP_grasp_subdomain_1"/>
</dbReference>
<dbReference type="Pfam" id="PF22660">
    <property type="entry name" value="RS_preATP-grasp-like"/>
    <property type="match status" value="1"/>
</dbReference>
<dbReference type="OrthoDB" id="9804625at2"/>
<organism evidence="9 10">
    <name type="scientific">Sulfurihydrogenibium yellowstonense SS-5</name>
    <dbReference type="NCBI Taxonomy" id="432331"/>
    <lineage>
        <taxon>Bacteria</taxon>
        <taxon>Pseudomonadati</taxon>
        <taxon>Aquificota</taxon>
        <taxon>Aquificia</taxon>
        <taxon>Aquificales</taxon>
        <taxon>Hydrogenothermaceae</taxon>
        <taxon>Sulfurihydrogenibium</taxon>
    </lineage>
</organism>
<comment type="catalytic activity">
    <reaction evidence="6 7">
        <text>5-amino-1-(5-phospho-beta-D-ribosyl)imidazole + hydrogencarbonate + ATP = 5-carboxyamino-1-(5-phospho-D-ribosyl)imidazole + ADP + phosphate + 2 H(+)</text>
        <dbReference type="Rhea" id="RHEA:19317"/>
        <dbReference type="ChEBI" id="CHEBI:15378"/>
        <dbReference type="ChEBI" id="CHEBI:17544"/>
        <dbReference type="ChEBI" id="CHEBI:30616"/>
        <dbReference type="ChEBI" id="CHEBI:43474"/>
        <dbReference type="ChEBI" id="CHEBI:58730"/>
        <dbReference type="ChEBI" id="CHEBI:137981"/>
        <dbReference type="ChEBI" id="CHEBI:456216"/>
        <dbReference type="EC" id="6.3.4.18"/>
    </reaction>
</comment>
<dbReference type="GO" id="GO:0005829">
    <property type="term" value="C:cytosol"/>
    <property type="evidence" value="ECO:0007669"/>
    <property type="project" value="TreeGrafter"/>
</dbReference>
<dbReference type="AlphaFoldDB" id="C4FKU4"/>
<feature type="binding site" evidence="6">
    <location>
        <position position="111"/>
    </location>
    <ligand>
        <name>ATP</name>
        <dbReference type="ChEBI" id="CHEBI:30616"/>
    </ligand>
</feature>
<dbReference type="GO" id="GO:0034028">
    <property type="term" value="F:5-(carboxyamino)imidazole ribonucleotide synthase activity"/>
    <property type="evidence" value="ECO:0007669"/>
    <property type="project" value="UniProtKB-UniRule"/>
</dbReference>
<dbReference type="InterPro" id="IPR011761">
    <property type="entry name" value="ATP-grasp"/>
</dbReference>
<dbReference type="InterPro" id="IPR040686">
    <property type="entry name" value="PurK_C"/>
</dbReference>
<dbReference type="PANTHER" id="PTHR11609:SF5">
    <property type="entry name" value="PHOSPHORIBOSYLAMINOIMIDAZOLE CARBOXYLASE"/>
    <property type="match status" value="1"/>
</dbReference>
<dbReference type="InterPro" id="IPR011054">
    <property type="entry name" value="Rudment_hybrid_motif"/>
</dbReference>
<keyword evidence="6 7" id="KW-0436">Ligase</keyword>
<name>C4FKU4_9AQUI</name>
<dbReference type="PROSITE" id="PS50975">
    <property type="entry name" value="ATP_GRASP"/>
    <property type="match status" value="1"/>
</dbReference>
<keyword evidence="2 6" id="KW-0658">Purine biosynthesis</keyword>
<dbReference type="GO" id="GO:0006189">
    <property type="term" value="P:'de novo' IMP biosynthetic process"/>
    <property type="evidence" value="ECO:0007669"/>
    <property type="project" value="UniProtKB-UniRule"/>
</dbReference>
<dbReference type="InterPro" id="IPR054350">
    <property type="entry name" value="PurT/PurK_preATP-grasp"/>
</dbReference>
<evidence type="ECO:0000256" key="2">
    <source>
        <dbReference type="ARBA" id="ARBA00022755"/>
    </source>
</evidence>
<sequence length="365" mass="41152">MDLKNFKLTLPTDFTIGILGGGQLGKMIGFECRKLGLNVVCLDPHENAPASSVCKQIVGSVNDKEKLTKLNNMSNIITYEIEYINIDSLKETIPADKIYPSLRTLEILQDKYKQRMFFKKHNIPQPEFLEIKDILEIKNHIPCVQKIKKGGYDGRGVVVIKSEEDLNKASKEESYIESLVDIEKEIAVIVVRNINGDIRVYPVVEMVFNPEGNLLEYLLVPANIDEKHYKLAQEISISAIEALEGVGVFGVELFLTKDGKILLNEIAPRVHNSGHYTIEACETSQFEQLVRVLTNLPLGLTNQYLPAVMINLLGEKGYKGKPIYENLDKVLAIDGVYVHIYGKLETFPLRKMGHITIIDHDKTDL</sequence>
<dbReference type="PANTHER" id="PTHR11609">
    <property type="entry name" value="PURINE BIOSYNTHESIS PROTEIN 6/7, PUR6/7"/>
    <property type="match status" value="1"/>
</dbReference>
<dbReference type="Pfam" id="PF02222">
    <property type="entry name" value="ATP-grasp"/>
    <property type="match status" value="1"/>
</dbReference>
<comment type="function">
    <text evidence="6">Catalyzes the ATP-dependent conversion of 5-aminoimidazole ribonucleotide (AIR) and HCO(3)(-) to N5-carboxyaminoimidazole ribonucleotide (N5-CAIR).</text>
</comment>
<feature type="binding site" evidence="6">
    <location>
        <position position="185"/>
    </location>
    <ligand>
        <name>ATP</name>
        <dbReference type="ChEBI" id="CHEBI:30616"/>
    </ligand>
</feature>
<dbReference type="Gene3D" id="3.40.50.20">
    <property type="match status" value="1"/>
</dbReference>
<proteinExistence type="inferred from homology"/>
<dbReference type="InterPro" id="IPR003135">
    <property type="entry name" value="ATP-grasp_carboxylate-amine"/>
</dbReference>
<dbReference type="Gene3D" id="3.30.470.20">
    <property type="entry name" value="ATP-grasp fold, B domain"/>
    <property type="match status" value="1"/>
</dbReference>
<comment type="caution">
    <text evidence="6">Lacks conserved residue(s) required for the propagation of feature annotation.</text>
</comment>
<keyword evidence="1 6" id="KW-0547">Nucleotide-binding</keyword>
<feature type="binding site" evidence="6">
    <location>
        <begin position="177"/>
        <end position="180"/>
    </location>
    <ligand>
        <name>ATP</name>
        <dbReference type="ChEBI" id="CHEBI:30616"/>
    </ligand>
</feature>
<dbReference type="RefSeq" id="WP_007547364.1">
    <property type="nucleotide sequence ID" value="NZ_ABZS01000116.1"/>
</dbReference>
<dbReference type="SUPFAM" id="SSF56059">
    <property type="entry name" value="Glutathione synthetase ATP-binding domain-like"/>
    <property type="match status" value="1"/>
</dbReference>
<dbReference type="SUPFAM" id="SSF52440">
    <property type="entry name" value="PreATP-grasp domain"/>
    <property type="match status" value="1"/>
</dbReference>
<keyword evidence="10" id="KW-1185">Reference proteome</keyword>
<evidence type="ECO:0000313" key="10">
    <source>
        <dbReference type="Proteomes" id="UP000005540"/>
    </source>
</evidence>
<feature type="binding site" evidence="6">
    <location>
        <position position="146"/>
    </location>
    <ligand>
        <name>ATP</name>
        <dbReference type="ChEBI" id="CHEBI:30616"/>
    </ligand>
</feature>
<dbReference type="GO" id="GO:0046872">
    <property type="term" value="F:metal ion binding"/>
    <property type="evidence" value="ECO:0007669"/>
    <property type="project" value="InterPro"/>
</dbReference>
<dbReference type="EC" id="6.3.4.18" evidence="6 7"/>
<dbReference type="EMBL" id="ABZS01000116">
    <property type="protein sequence ID" value="EEP60307.1"/>
    <property type="molecule type" value="Genomic_DNA"/>
</dbReference>
<dbReference type="GO" id="GO:0005524">
    <property type="term" value="F:ATP binding"/>
    <property type="evidence" value="ECO:0007669"/>
    <property type="project" value="UniProtKB-UniRule"/>
</dbReference>
<keyword evidence="5 9" id="KW-0456">Lyase</keyword>
<dbReference type="InterPro" id="IPR016185">
    <property type="entry name" value="PreATP-grasp_dom_sf"/>
</dbReference>
<keyword evidence="4 6" id="KW-0067">ATP-binding</keyword>
<accession>C4FKU4</accession>
<dbReference type="InterPro" id="IPR005875">
    <property type="entry name" value="PurK"/>
</dbReference>
<evidence type="ECO:0000256" key="1">
    <source>
        <dbReference type="ARBA" id="ARBA00022741"/>
    </source>
</evidence>
<comment type="similarity">
    <text evidence="6 7">Belongs to the PurK/PurT family.</text>
</comment>
<comment type="function">
    <text evidence="7">Catalyzes the ATP-dependent conversion of 5-aminoimidazole ribonucleotide (AIR) and HCO(3)- to N5-carboxyaminoimidazole ribonucleotide (N5-CAIR).</text>
</comment>
<evidence type="ECO:0000313" key="9">
    <source>
        <dbReference type="EMBL" id="EEP60307.1"/>
    </source>
</evidence>
<dbReference type="SUPFAM" id="SSF51246">
    <property type="entry name" value="Rudiment single hybrid motif"/>
    <property type="match status" value="1"/>
</dbReference>
<dbReference type="GO" id="GO:0004638">
    <property type="term" value="F:phosphoribosylaminoimidazole carboxylase activity"/>
    <property type="evidence" value="ECO:0007669"/>
    <property type="project" value="InterPro"/>
</dbReference>
<feature type="domain" description="ATP-grasp" evidence="8">
    <location>
        <begin position="115"/>
        <end position="294"/>
    </location>
</feature>
<dbReference type="Gene3D" id="3.30.1490.20">
    <property type="entry name" value="ATP-grasp fold, A domain"/>
    <property type="match status" value="1"/>
</dbReference>
<evidence type="ECO:0000256" key="5">
    <source>
        <dbReference type="ARBA" id="ARBA00023239"/>
    </source>
</evidence>
<comment type="caution">
    <text evidence="9">The sequence shown here is derived from an EMBL/GenBank/DDBJ whole genome shotgun (WGS) entry which is preliminary data.</text>
</comment>
<comment type="subunit">
    <text evidence="6 7">Homodimer.</text>
</comment>
<comment type="pathway">
    <text evidence="6 7">Purine metabolism; IMP biosynthesis via de novo pathway; 5-amino-1-(5-phospho-D-ribosyl)imidazole-4-carboxylate from 5-amino-1-(5-phospho-D-ribosyl)imidazole (N5-CAIR route): step 1/2.</text>
</comment>
<dbReference type="HAMAP" id="MF_01928">
    <property type="entry name" value="PurK"/>
    <property type="match status" value="1"/>
</dbReference>
<protein>
    <recommendedName>
        <fullName evidence="6 7">N5-carboxyaminoimidazole ribonucleotide synthase</fullName>
        <shortName evidence="6 7">N5-CAIR synthase</shortName>
        <ecNumber evidence="6 7">6.3.4.18</ecNumber>
    </recommendedName>
    <alternativeName>
        <fullName evidence="6 7">5-(carboxyamino)imidazole ribonucleotide synthetase</fullName>
    </alternativeName>
</protein>
<feature type="binding site" evidence="6">
    <location>
        <begin position="264"/>
        <end position="265"/>
    </location>
    <ligand>
        <name>ATP</name>
        <dbReference type="ChEBI" id="CHEBI:30616"/>
    </ligand>
</feature>
<dbReference type="NCBIfam" id="TIGR01161">
    <property type="entry name" value="purK"/>
    <property type="match status" value="1"/>
</dbReference>
<evidence type="ECO:0000256" key="7">
    <source>
        <dbReference type="RuleBase" id="RU361200"/>
    </source>
</evidence>
<dbReference type="Pfam" id="PF17769">
    <property type="entry name" value="PurK_C"/>
    <property type="match status" value="1"/>
</dbReference>
<keyword evidence="3" id="KW-0210">Decarboxylase</keyword>
<dbReference type="Proteomes" id="UP000005540">
    <property type="component" value="Unassembled WGS sequence"/>
</dbReference>
<dbReference type="FunFam" id="3.30.470.20:FF:000037">
    <property type="entry name" value="Phosphoribosylaminoimidazole carboxylase, chloroplastic"/>
    <property type="match status" value="1"/>
</dbReference>
<dbReference type="NCBIfam" id="NF004679">
    <property type="entry name" value="PRK06019.1-5"/>
    <property type="match status" value="1"/>
</dbReference>
<dbReference type="UniPathway" id="UPA00074">
    <property type="reaction ID" value="UER00942"/>
</dbReference>
<gene>
    <name evidence="6 7 9" type="primary">purK</name>
    <name evidence="9" type="ORF">SULYE_1194</name>
</gene>
<evidence type="ECO:0000259" key="8">
    <source>
        <dbReference type="PROSITE" id="PS50975"/>
    </source>
</evidence>
<reference evidence="9 10" key="1">
    <citation type="submission" date="2009-04" db="EMBL/GenBank/DDBJ databases">
        <authorList>
            <person name="Reysenbach A.-L."/>
            <person name="Heidelberg J.F."/>
            <person name="Nelson W.C."/>
        </authorList>
    </citation>
    <scope>NUCLEOTIDE SEQUENCE [LARGE SCALE GENOMIC DNA]</scope>
    <source>
        <strain evidence="9 10">SS-5</strain>
    </source>
</reference>
<evidence type="ECO:0000256" key="3">
    <source>
        <dbReference type="ARBA" id="ARBA00022793"/>
    </source>
</evidence>
<evidence type="ECO:0000256" key="6">
    <source>
        <dbReference type="HAMAP-Rule" id="MF_01928"/>
    </source>
</evidence>